<dbReference type="PANTHER" id="PTHR33303:SF2">
    <property type="entry name" value="COA-BINDING DOMAIN-CONTAINING PROTEIN"/>
    <property type="match status" value="1"/>
</dbReference>
<gene>
    <name evidence="2" type="ORF">SAMN02745751_02425</name>
</gene>
<name>A0A1M6ITA8_9FIRM</name>
<dbReference type="OrthoDB" id="9804695at2"/>
<feature type="domain" description="CoA-binding" evidence="1">
    <location>
        <begin position="6"/>
        <end position="98"/>
    </location>
</feature>
<dbReference type="STRING" id="1121476.SAMN02745751_02425"/>
<evidence type="ECO:0000259" key="1">
    <source>
        <dbReference type="SMART" id="SM00881"/>
    </source>
</evidence>
<dbReference type="SMART" id="SM00881">
    <property type="entry name" value="CoA_binding"/>
    <property type="match status" value="1"/>
</dbReference>
<accession>A0A1M6ITA8</accession>
<evidence type="ECO:0000313" key="2">
    <source>
        <dbReference type="EMBL" id="SHJ37634.1"/>
    </source>
</evidence>
<dbReference type="AlphaFoldDB" id="A0A1M6ITA8"/>
<dbReference type="Proteomes" id="UP000184052">
    <property type="component" value="Unassembled WGS sequence"/>
</dbReference>
<sequence length="131" mass="14882">MKSKKMLDLQKWAVVGATQKKDKFGYKMFKSLLDNGNIVYPVTPKYDEIDGIKAYKSIKDIPDRIDVVGFIVNPEAGLKLIQDVIDLGIQNIWMQPGTRDPRIIDIAMDNDINIVFSCVMVELDNMDKGFL</sequence>
<dbReference type="InterPro" id="IPR036291">
    <property type="entry name" value="NAD(P)-bd_dom_sf"/>
</dbReference>
<evidence type="ECO:0000313" key="3">
    <source>
        <dbReference type="Proteomes" id="UP000184052"/>
    </source>
</evidence>
<dbReference type="InterPro" id="IPR003781">
    <property type="entry name" value="CoA-bd"/>
</dbReference>
<dbReference type="Gene3D" id="3.40.50.720">
    <property type="entry name" value="NAD(P)-binding Rossmann-like Domain"/>
    <property type="match status" value="1"/>
</dbReference>
<organism evidence="2 3">
    <name type="scientific">Dethiosulfatibacter aminovorans DSM 17477</name>
    <dbReference type="NCBI Taxonomy" id="1121476"/>
    <lineage>
        <taxon>Bacteria</taxon>
        <taxon>Bacillati</taxon>
        <taxon>Bacillota</taxon>
        <taxon>Tissierellia</taxon>
        <taxon>Dethiosulfatibacter</taxon>
    </lineage>
</organism>
<proteinExistence type="predicted"/>
<dbReference type="EMBL" id="FQZL01000018">
    <property type="protein sequence ID" value="SHJ37634.1"/>
    <property type="molecule type" value="Genomic_DNA"/>
</dbReference>
<dbReference type="RefSeq" id="WP_073049844.1">
    <property type="nucleotide sequence ID" value="NZ_FQZL01000018.1"/>
</dbReference>
<keyword evidence="3" id="KW-1185">Reference proteome</keyword>
<dbReference type="SUPFAM" id="SSF51735">
    <property type="entry name" value="NAD(P)-binding Rossmann-fold domains"/>
    <property type="match status" value="1"/>
</dbReference>
<reference evidence="2 3" key="1">
    <citation type="submission" date="2016-11" db="EMBL/GenBank/DDBJ databases">
        <authorList>
            <person name="Jaros S."/>
            <person name="Januszkiewicz K."/>
            <person name="Wedrychowicz H."/>
        </authorList>
    </citation>
    <scope>NUCLEOTIDE SEQUENCE [LARGE SCALE GENOMIC DNA]</scope>
    <source>
        <strain evidence="2 3">DSM 17477</strain>
    </source>
</reference>
<dbReference type="Pfam" id="PF13380">
    <property type="entry name" value="CoA_binding_2"/>
    <property type="match status" value="1"/>
</dbReference>
<dbReference type="PANTHER" id="PTHR33303">
    <property type="entry name" value="CYTOPLASMIC PROTEIN-RELATED"/>
    <property type="match status" value="1"/>
</dbReference>
<protein>
    <recommendedName>
        <fullName evidence="1">CoA-binding domain-containing protein</fullName>
    </recommendedName>
</protein>